<dbReference type="EMBL" id="JARKIE010000135">
    <property type="protein sequence ID" value="KAJ7678354.1"/>
    <property type="molecule type" value="Genomic_DNA"/>
</dbReference>
<comment type="caution">
    <text evidence="1">The sequence shown here is derived from an EMBL/GenBank/DDBJ whole genome shotgun (WGS) entry which is preliminary data.</text>
</comment>
<dbReference type="Proteomes" id="UP001221757">
    <property type="component" value="Unassembled WGS sequence"/>
</dbReference>
<accession>A0AAD7D4P7</accession>
<gene>
    <name evidence="1" type="ORF">B0H17DRAFT_1206810</name>
</gene>
<organism evidence="1 2">
    <name type="scientific">Mycena rosella</name>
    <name type="common">Pink bonnet</name>
    <name type="synonym">Agaricus rosellus</name>
    <dbReference type="NCBI Taxonomy" id="1033263"/>
    <lineage>
        <taxon>Eukaryota</taxon>
        <taxon>Fungi</taxon>
        <taxon>Dikarya</taxon>
        <taxon>Basidiomycota</taxon>
        <taxon>Agaricomycotina</taxon>
        <taxon>Agaricomycetes</taxon>
        <taxon>Agaricomycetidae</taxon>
        <taxon>Agaricales</taxon>
        <taxon>Marasmiineae</taxon>
        <taxon>Mycenaceae</taxon>
        <taxon>Mycena</taxon>
    </lineage>
</organism>
<name>A0AAD7D4P7_MYCRO</name>
<dbReference type="AlphaFoldDB" id="A0AAD7D4P7"/>
<protein>
    <submittedName>
        <fullName evidence="1">Uncharacterized protein</fullName>
    </submittedName>
</protein>
<sequence length="132" mass="15070">MFSCTYRIAPFPTLPPPSIIEADLETYIMPLIMNGWYISAVRRRTRLKAFDLPSLNRTYRFHDYSSAQDFFRAVVPLLPAPTLLAGAQMKLNLNSSTVQLLAIKEADNVAIRRTTPTTMEQLWNCRDAPLSY</sequence>
<keyword evidence="2" id="KW-1185">Reference proteome</keyword>
<proteinExistence type="predicted"/>
<reference evidence="1" key="1">
    <citation type="submission" date="2023-03" db="EMBL/GenBank/DDBJ databases">
        <title>Massive genome expansion in bonnet fungi (Mycena s.s.) driven by repeated elements and novel gene families across ecological guilds.</title>
        <authorList>
            <consortium name="Lawrence Berkeley National Laboratory"/>
            <person name="Harder C.B."/>
            <person name="Miyauchi S."/>
            <person name="Viragh M."/>
            <person name="Kuo A."/>
            <person name="Thoen E."/>
            <person name="Andreopoulos B."/>
            <person name="Lu D."/>
            <person name="Skrede I."/>
            <person name="Drula E."/>
            <person name="Henrissat B."/>
            <person name="Morin E."/>
            <person name="Kohler A."/>
            <person name="Barry K."/>
            <person name="LaButti K."/>
            <person name="Morin E."/>
            <person name="Salamov A."/>
            <person name="Lipzen A."/>
            <person name="Mereny Z."/>
            <person name="Hegedus B."/>
            <person name="Baldrian P."/>
            <person name="Stursova M."/>
            <person name="Weitz H."/>
            <person name="Taylor A."/>
            <person name="Grigoriev I.V."/>
            <person name="Nagy L.G."/>
            <person name="Martin F."/>
            <person name="Kauserud H."/>
        </authorList>
    </citation>
    <scope>NUCLEOTIDE SEQUENCE</scope>
    <source>
        <strain evidence="1">CBHHK067</strain>
    </source>
</reference>
<evidence type="ECO:0000313" key="2">
    <source>
        <dbReference type="Proteomes" id="UP001221757"/>
    </source>
</evidence>
<evidence type="ECO:0000313" key="1">
    <source>
        <dbReference type="EMBL" id="KAJ7678354.1"/>
    </source>
</evidence>